<name>A0A388LZA7_CHABU</name>
<dbReference type="AlphaFoldDB" id="A0A388LZA7"/>
<dbReference type="Proteomes" id="UP000265515">
    <property type="component" value="Unassembled WGS sequence"/>
</dbReference>
<gene>
    <name evidence="1" type="ORF">CBR_g45753</name>
</gene>
<evidence type="ECO:0000313" key="1">
    <source>
        <dbReference type="EMBL" id="GBG87601.1"/>
    </source>
</evidence>
<organism evidence="1 2">
    <name type="scientific">Chara braunii</name>
    <name type="common">Braun's stonewort</name>
    <dbReference type="NCBI Taxonomy" id="69332"/>
    <lineage>
        <taxon>Eukaryota</taxon>
        <taxon>Viridiplantae</taxon>
        <taxon>Streptophyta</taxon>
        <taxon>Charophyceae</taxon>
        <taxon>Charales</taxon>
        <taxon>Characeae</taxon>
        <taxon>Chara</taxon>
    </lineage>
</organism>
<reference evidence="1 2" key="1">
    <citation type="journal article" date="2018" name="Cell">
        <title>The Chara Genome: Secondary Complexity and Implications for Plant Terrestrialization.</title>
        <authorList>
            <person name="Nishiyama T."/>
            <person name="Sakayama H."/>
            <person name="Vries J.D."/>
            <person name="Buschmann H."/>
            <person name="Saint-Marcoux D."/>
            <person name="Ullrich K.K."/>
            <person name="Haas F.B."/>
            <person name="Vanderstraeten L."/>
            <person name="Becker D."/>
            <person name="Lang D."/>
            <person name="Vosolsobe S."/>
            <person name="Rombauts S."/>
            <person name="Wilhelmsson P.K.I."/>
            <person name="Janitza P."/>
            <person name="Kern R."/>
            <person name="Heyl A."/>
            <person name="Rumpler F."/>
            <person name="Villalobos L.I.A.C."/>
            <person name="Clay J.M."/>
            <person name="Skokan R."/>
            <person name="Toyoda A."/>
            <person name="Suzuki Y."/>
            <person name="Kagoshima H."/>
            <person name="Schijlen E."/>
            <person name="Tajeshwar N."/>
            <person name="Catarino B."/>
            <person name="Hetherington A.J."/>
            <person name="Saltykova A."/>
            <person name="Bonnot C."/>
            <person name="Breuninger H."/>
            <person name="Symeonidi A."/>
            <person name="Radhakrishnan G.V."/>
            <person name="Van Nieuwerburgh F."/>
            <person name="Deforce D."/>
            <person name="Chang C."/>
            <person name="Karol K.G."/>
            <person name="Hedrich R."/>
            <person name="Ulvskov P."/>
            <person name="Glockner G."/>
            <person name="Delwiche C.F."/>
            <person name="Petrasek J."/>
            <person name="Van de Peer Y."/>
            <person name="Friml J."/>
            <person name="Beilby M."/>
            <person name="Dolan L."/>
            <person name="Kohara Y."/>
            <person name="Sugano S."/>
            <person name="Fujiyama A."/>
            <person name="Delaux P.-M."/>
            <person name="Quint M."/>
            <person name="TheiBen G."/>
            <person name="Hagemann M."/>
            <person name="Harholt J."/>
            <person name="Dunand C."/>
            <person name="Zachgo S."/>
            <person name="Langdale J."/>
            <person name="Maumus F."/>
            <person name="Straeten D.V.D."/>
            <person name="Gould S.B."/>
            <person name="Rensing S.A."/>
        </authorList>
    </citation>
    <scope>NUCLEOTIDE SEQUENCE [LARGE SCALE GENOMIC DNA]</scope>
    <source>
        <strain evidence="1 2">S276</strain>
    </source>
</reference>
<proteinExistence type="predicted"/>
<evidence type="ECO:0000313" key="2">
    <source>
        <dbReference type="Proteomes" id="UP000265515"/>
    </source>
</evidence>
<sequence>MASPTSDRALASLRVSVFPCSILFAVQMERRMAMPVKPSATSSSTTPRVSVPQSALAPGFSTQFAVLMG</sequence>
<dbReference type="EMBL" id="BFEA01000622">
    <property type="protein sequence ID" value="GBG87601.1"/>
    <property type="molecule type" value="Genomic_DNA"/>
</dbReference>
<protein>
    <submittedName>
        <fullName evidence="1">Uncharacterized protein</fullName>
    </submittedName>
</protein>
<comment type="caution">
    <text evidence="1">The sequence shown here is derived from an EMBL/GenBank/DDBJ whole genome shotgun (WGS) entry which is preliminary data.</text>
</comment>
<accession>A0A388LZA7</accession>
<dbReference type="Gramene" id="GBG87601">
    <property type="protein sequence ID" value="GBG87601"/>
    <property type="gene ID" value="CBR_g45753"/>
</dbReference>
<keyword evidence="2" id="KW-1185">Reference proteome</keyword>